<comment type="caution">
    <text evidence="1">The sequence shown here is derived from an EMBL/GenBank/DDBJ whole genome shotgun (WGS) entry which is preliminary data.</text>
</comment>
<proteinExistence type="predicted"/>
<dbReference type="Proteomes" id="UP000004459">
    <property type="component" value="Unassembled WGS sequence"/>
</dbReference>
<protein>
    <submittedName>
        <fullName evidence="1">Uncharacterized protein</fullName>
    </submittedName>
</protein>
<sequence>MQGGAALPLPPLRNLSKTPVRPIWEILHLLFHTCLDYASITLYNLYK</sequence>
<evidence type="ECO:0000313" key="1">
    <source>
        <dbReference type="EMBL" id="EHM44162.1"/>
    </source>
</evidence>
<dbReference type="EMBL" id="AGCK01000230">
    <property type="protein sequence ID" value="EHM44162.1"/>
    <property type="molecule type" value="Genomic_DNA"/>
</dbReference>
<organism evidence="1 2">
    <name type="scientific">Flavonifractor plautii ATCC 29863</name>
    <dbReference type="NCBI Taxonomy" id="411475"/>
    <lineage>
        <taxon>Bacteria</taxon>
        <taxon>Bacillati</taxon>
        <taxon>Bacillota</taxon>
        <taxon>Clostridia</taxon>
        <taxon>Eubacteriales</taxon>
        <taxon>Oscillospiraceae</taxon>
        <taxon>Flavonifractor</taxon>
    </lineage>
</organism>
<gene>
    <name evidence="1" type="ORF">HMPREF0372_02791</name>
</gene>
<reference evidence="1 2" key="1">
    <citation type="submission" date="2011-08" db="EMBL/GenBank/DDBJ databases">
        <authorList>
            <person name="Weinstock G."/>
            <person name="Sodergren E."/>
            <person name="Clifton S."/>
            <person name="Fulton L."/>
            <person name="Fulton B."/>
            <person name="Courtney L."/>
            <person name="Fronick C."/>
            <person name="Harrison M."/>
            <person name="Strong C."/>
            <person name="Farmer C."/>
            <person name="Delahaunty K."/>
            <person name="Markovic C."/>
            <person name="Hall O."/>
            <person name="Minx P."/>
            <person name="Tomlinson C."/>
            <person name="Mitreva M."/>
            <person name="Hou S."/>
            <person name="Chen J."/>
            <person name="Wollam A."/>
            <person name="Pepin K.H."/>
            <person name="Johnson M."/>
            <person name="Bhonagiri V."/>
            <person name="Zhang X."/>
            <person name="Suruliraj S."/>
            <person name="Warren W."/>
            <person name="Chinwalla A."/>
            <person name="Mardis E.R."/>
            <person name="Wilson R.K."/>
        </authorList>
    </citation>
    <scope>NUCLEOTIDE SEQUENCE [LARGE SCALE GENOMIC DNA]</scope>
    <source>
        <strain evidence="1 2">ATCC 29863</strain>
    </source>
</reference>
<name>G9YTD1_FLAPL</name>
<dbReference type="AlphaFoldDB" id="G9YTD1"/>
<dbReference type="HOGENOM" id="CLU_3166635_0_0_9"/>
<accession>G9YTD1</accession>
<evidence type="ECO:0000313" key="2">
    <source>
        <dbReference type="Proteomes" id="UP000004459"/>
    </source>
</evidence>